<name>A0ABQ1V3N9_9NOCA</name>
<dbReference type="PANTHER" id="PTHR30419:SF14">
    <property type="entry name" value="LYSR FAMILY TRANSCRIPTIONAL REGULATOR"/>
    <property type="match status" value="1"/>
</dbReference>
<dbReference type="Pfam" id="PF03466">
    <property type="entry name" value="LysR_substrate"/>
    <property type="match status" value="1"/>
</dbReference>
<protein>
    <recommendedName>
        <fullName evidence="1">LysR substrate-binding domain-containing protein</fullName>
    </recommendedName>
</protein>
<dbReference type="PANTHER" id="PTHR30419">
    <property type="entry name" value="HTH-TYPE TRANSCRIPTIONAL REGULATOR YBHD"/>
    <property type="match status" value="1"/>
</dbReference>
<reference evidence="3" key="1">
    <citation type="journal article" date="2019" name="Int. J. Syst. Evol. Microbiol.">
        <title>The Global Catalogue of Microorganisms (GCM) 10K type strain sequencing project: providing services to taxonomists for standard genome sequencing and annotation.</title>
        <authorList>
            <consortium name="The Broad Institute Genomics Platform"/>
            <consortium name="The Broad Institute Genome Sequencing Center for Infectious Disease"/>
            <person name="Wu L."/>
            <person name="Ma J."/>
        </authorList>
    </citation>
    <scope>NUCLEOTIDE SEQUENCE [LARGE SCALE GENOMIC DNA]</scope>
    <source>
        <strain evidence="3">CCM 7855</strain>
    </source>
</reference>
<dbReference type="Gene3D" id="3.40.190.10">
    <property type="entry name" value="Periplasmic binding protein-like II"/>
    <property type="match status" value="2"/>
</dbReference>
<dbReference type="SUPFAM" id="SSF53850">
    <property type="entry name" value="Periplasmic binding protein-like II"/>
    <property type="match status" value="1"/>
</dbReference>
<dbReference type="InterPro" id="IPR005119">
    <property type="entry name" value="LysR_subst-bd"/>
</dbReference>
<accession>A0ABQ1V3N9</accession>
<dbReference type="EMBL" id="BMCS01000002">
    <property type="protein sequence ID" value="GGF37505.1"/>
    <property type="molecule type" value="Genomic_DNA"/>
</dbReference>
<evidence type="ECO:0000313" key="3">
    <source>
        <dbReference type="Proteomes" id="UP000632454"/>
    </source>
</evidence>
<sequence>MLDQLDGARRDLADLTNPISGRVRIDAFPTAAMDLIPHAIADVASKHPSLEILFTESSTPLQLRRLRAGRLDLALIAGGEGLPDWDLAGIETEPLPSGELRVAVSRDHPLAHHDRVTAADLGDQRWIAGRGRGGEPQFGAWPSLTDPRIVVELESWSARIGFVAAGMGITTIPALATAIVPDTVVTVAVDDPHALGRSMLLARMVGPLDVATASVRDALVRQARRIAAH</sequence>
<gene>
    <name evidence="2" type="ORF">GCM10007298_36570</name>
</gene>
<dbReference type="Proteomes" id="UP000632454">
    <property type="component" value="Unassembled WGS sequence"/>
</dbReference>
<dbReference type="InterPro" id="IPR050950">
    <property type="entry name" value="HTH-type_LysR_regulators"/>
</dbReference>
<feature type="domain" description="LysR substrate-binding" evidence="1">
    <location>
        <begin position="19"/>
        <end position="222"/>
    </location>
</feature>
<keyword evidence="3" id="KW-1185">Reference proteome</keyword>
<comment type="caution">
    <text evidence="2">The sequence shown here is derived from an EMBL/GenBank/DDBJ whole genome shotgun (WGS) entry which is preliminary data.</text>
</comment>
<evidence type="ECO:0000259" key="1">
    <source>
        <dbReference type="Pfam" id="PF03466"/>
    </source>
</evidence>
<evidence type="ECO:0000313" key="2">
    <source>
        <dbReference type="EMBL" id="GGF37505.1"/>
    </source>
</evidence>
<proteinExistence type="predicted"/>
<organism evidence="2 3">
    <name type="scientific">Williamsia phyllosphaerae</name>
    <dbReference type="NCBI Taxonomy" id="885042"/>
    <lineage>
        <taxon>Bacteria</taxon>
        <taxon>Bacillati</taxon>
        <taxon>Actinomycetota</taxon>
        <taxon>Actinomycetes</taxon>
        <taxon>Mycobacteriales</taxon>
        <taxon>Nocardiaceae</taxon>
        <taxon>Williamsia</taxon>
    </lineage>
</organism>